<evidence type="ECO:0000259" key="4">
    <source>
        <dbReference type="Pfam" id="PF00891"/>
    </source>
</evidence>
<accession>A0A6A6CVY9</accession>
<dbReference type="InterPro" id="IPR029063">
    <property type="entry name" value="SAM-dependent_MTases_sf"/>
</dbReference>
<keyword evidence="6" id="KW-1185">Reference proteome</keyword>
<name>A0A6A6CVY9_ZASCE</name>
<evidence type="ECO:0000256" key="1">
    <source>
        <dbReference type="ARBA" id="ARBA00022603"/>
    </source>
</evidence>
<dbReference type="Pfam" id="PF00891">
    <property type="entry name" value="Methyltransf_2"/>
    <property type="match status" value="1"/>
</dbReference>
<dbReference type="Gene3D" id="3.40.50.150">
    <property type="entry name" value="Vaccinia Virus protein VP39"/>
    <property type="match status" value="1"/>
</dbReference>
<dbReference type="PANTHER" id="PTHR43712">
    <property type="entry name" value="PUTATIVE (AFU_ORTHOLOGUE AFUA_4G14580)-RELATED"/>
    <property type="match status" value="1"/>
</dbReference>
<protein>
    <recommendedName>
        <fullName evidence="4">O-methyltransferase C-terminal domain-containing protein</fullName>
    </recommendedName>
</protein>
<gene>
    <name evidence="5" type="ORF">M409DRAFT_64377</name>
</gene>
<dbReference type="PROSITE" id="PS51683">
    <property type="entry name" value="SAM_OMT_II"/>
    <property type="match status" value="1"/>
</dbReference>
<reference evidence="5" key="1">
    <citation type="journal article" date="2020" name="Stud. Mycol.">
        <title>101 Dothideomycetes genomes: a test case for predicting lifestyles and emergence of pathogens.</title>
        <authorList>
            <person name="Haridas S."/>
            <person name="Albert R."/>
            <person name="Binder M."/>
            <person name="Bloem J."/>
            <person name="Labutti K."/>
            <person name="Salamov A."/>
            <person name="Andreopoulos B."/>
            <person name="Baker S."/>
            <person name="Barry K."/>
            <person name="Bills G."/>
            <person name="Bluhm B."/>
            <person name="Cannon C."/>
            <person name="Castanera R."/>
            <person name="Culley D."/>
            <person name="Daum C."/>
            <person name="Ezra D."/>
            <person name="Gonzalez J."/>
            <person name="Henrissat B."/>
            <person name="Kuo A."/>
            <person name="Liang C."/>
            <person name="Lipzen A."/>
            <person name="Lutzoni F."/>
            <person name="Magnuson J."/>
            <person name="Mondo S."/>
            <person name="Nolan M."/>
            <person name="Ohm R."/>
            <person name="Pangilinan J."/>
            <person name="Park H.-J."/>
            <person name="Ramirez L."/>
            <person name="Alfaro M."/>
            <person name="Sun H."/>
            <person name="Tritt A."/>
            <person name="Yoshinaga Y."/>
            <person name="Zwiers L.-H."/>
            <person name="Turgeon B."/>
            <person name="Goodwin S."/>
            <person name="Spatafora J."/>
            <person name="Crous P."/>
            <person name="Grigoriev I."/>
        </authorList>
    </citation>
    <scope>NUCLEOTIDE SEQUENCE</scope>
    <source>
        <strain evidence="5">ATCC 36951</strain>
    </source>
</reference>
<dbReference type="OrthoDB" id="1606438at2759"/>
<evidence type="ECO:0000256" key="2">
    <source>
        <dbReference type="ARBA" id="ARBA00022679"/>
    </source>
</evidence>
<keyword evidence="2" id="KW-0808">Transferase</keyword>
<dbReference type="RefSeq" id="XP_033670871.1">
    <property type="nucleotide sequence ID" value="XM_033816047.1"/>
</dbReference>
<evidence type="ECO:0000313" key="6">
    <source>
        <dbReference type="Proteomes" id="UP000799537"/>
    </source>
</evidence>
<dbReference type="PANTHER" id="PTHR43712:SF19">
    <property type="entry name" value="DUAL O-METHYLTRANSFERASE_FAD-DEPENDENT MONOOXYGENASE ELCB"/>
    <property type="match status" value="1"/>
</dbReference>
<feature type="domain" description="O-methyltransferase C-terminal" evidence="4">
    <location>
        <begin position="135"/>
        <end position="350"/>
    </location>
</feature>
<dbReference type="AlphaFoldDB" id="A0A6A6CVY9"/>
<keyword evidence="1" id="KW-0489">Methyltransferase</keyword>
<dbReference type="GO" id="GO:0032259">
    <property type="term" value="P:methylation"/>
    <property type="evidence" value="ECO:0007669"/>
    <property type="project" value="UniProtKB-KW"/>
</dbReference>
<evidence type="ECO:0000256" key="3">
    <source>
        <dbReference type="ARBA" id="ARBA00022691"/>
    </source>
</evidence>
<sequence>MVLSNGLQELERQTVQPSDFIFRLAISQQLFVCIHWLCHFKIVFGVPLDTEKSTTYEKLAEGSHVSLPTLKSVARMAMIHGFLRETSTGEIQHSELSASFVTVPDYYNWMMYMATQTAPTVANFVKATERWPESEKKNETAYSLSRGTDLSFFEHINVSPDLANEFGLYMKSQAANKAGTRVELLREGFDWASLGNATVVDIGGGGGDASVSLAEQFSDLDFVIQDLPAAIATAKKRASSLPADMQKRLQFREHDFFAPQPIEGAAVYLLRMILHDWPDNECIKILSQISSSMGPDSRIVVMDMVLPRPGMMPLEQEAVLRQKDLVMKQNFNAKERELEEWKALMESVGLQVVAVKTPRGSQHSVLELVKHSVQSKWV</sequence>
<dbReference type="SUPFAM" id="SSF53335">
    <property type="entry name" value="S-adenosyl-L-methionine-dependent methyltransferases"/>
    <property type="match status" value="1"/>
</dbReference>
<proteinExistence type="predicted"/>
<dbReference type="InterPro" id="IPR016461">
    <property type="entry name" value="COMT-like"/>
</dbReference>
<keyword evidence="3" id="KW-0949">S-adenosyl-L-methionine</keyword>
<organism evidence="5 6">
    <name type="scientific">Zasmidium cellare ATCC 36951</name>
    <dbReference type="NCBI Taxonomy" id="1080233"/>
    <lineage>
        <taxon>Eukaryota</taxon>
        <taxon>Fungi</taxon>
        <taxon>Dikarya</taxon>
        <taxon>Ascomycota</taxon>
        <taxon>Pezizomycotina</taxon>
        <taxon>Dothideomycetes</taxon>
        <taxon>Dothideomycetidae</taxon>
        <taxon>Mycosphaerellales</taxon>
        <taxon>Mycosphaerellaceae</taxon>
        <taxon>Zasmidium</taxon>
    </lineage>
</organism>
<dbReference type="InterPro" id="IPR001077">
    <property type="entry name" value="COMT_C"/>
</dbReference>
<dbReference type="GO" id="GO:0008171">
    <property type="term" value="F:O-methyltransferase activity"/>
    <property type="evidence" value="ECO:0007669"/>
    <property type="project" value="InterPro"/>
</dbReference>
<dbReference type="EMBL" id="ML993586">
    <property type="protein sequence ID" value="KAF2169982.1"/>
    <property type="molecule type" value="Genomic_DNA"/>
</dbReference>
<evidence type="ECO:0000313" key="5">
    <source>
        <dbReference type="EMBL" id="KAF2169982.1"/>
    </source>
</evidence>
<dbReference type="GeneID" id="54569319"/>
<dbReference type="Proteomes" id="UP000799537">
    <property type="component" value="Unassembled WGS sequence"/>
</dbReference>